<dbReference type="Proteomes" id="UP000288805">
    <property type="component" value="Unassembled WGS sequence"/>
</dbReference>
<name>A0A438E7A0_VITVI</name>
<evidence type="ECO:0000313" key="2">
    <source>
        <dbReference type="Proteomes" id="UP000288805"/>
    </source>
</evidence>
<dbReference type="EMBL" id="QGNW01001370">
    <property type="protein sequence ID" value="RVW43655.1"/>
    <property type="molecule type" value="Genomic_DNA"/>
</dbReference>
<proteinExistence type="predicted"/>
<accession>A0A438E7A0</accession>
<sequence>MAAYRQEFEILVTPLKGISEEVMESTFMNGLLPEIRAELCLLQPYGLGHLMEMAQQVEDRNLTLRVAREPKDPKSTKMLSSANRGDWKIGENFQTRAVVASEKTMN</sequence>
<gene>
    <name evidence="1" type="ORF">CK203_114676</name>
</gene>
<comment type="caution">
    <text evidence="1">The sequence shown here is derived from an EMBL/GenBank/DDBJ whole genome shotgun (WGS) entry which is preliminary data.</text>
</comment>
<dbReference type="AlphaFoldDB" id="A0A438E7A0"/>
<evidence type="ECO:0008006" key="3">
    <source>
        <dbReference type="Google" id="ProtNLM"/>
    </source>
</evidence>
<reference evidence="1 2" key="1">
    <citation type="journal article" date="2018" name="PLoS Genet.">
        <title>Population sequencing reveals clonal diversity and ancestral inbreeding in the grapevine cultivar Chardonnay.</title>
        <authorList>
            <person name="Roach M.J."/>
            <person name="Johnson D.L."/>
            <person name="Bohlmann J."/>
            <person name="van Vuuren H.J."/>
            <person name="Jones S.J."/>
            <person name="Pretorius I.S."/>
            <person name="Schmidt S.A."/>
            <person name="Borneman A.R."/>
        </authorList>
    </citation>
    <scope>NUCLEOTIDE SEQUENCE [LARGE SCALE GENOMIC DNA]</scope>
    <source>
        <strain evidence="2">cv. Chardonnay</strain>
        <tissue evidence="1">Leaf</tissue>
    </source>
</reference>
<organism evidence="1 2">
    <name type="scientific">Vitis vinifera</name>
    <name type="common">Grape</name>
    <dbReference type="NCBI Taxonomy" id="29760"/>
    <lineage>
        <taxon>Eukaryota</taxon>
        <taxon>Viridiplantae</taxon>
        <taxon>Streptophyta</taxon>
        <taxon>Embryophyta</taxon>
        <taxon>Tracheophyta</taxon>
        <taxon>Spermatophyta</taxon>
        <taxon>Magnoliopsida</taxon>
        <taxon>eudicotyledons</taxon>
        <taxon>Gunneridae</taxon>
        <taxon>Pentapetalae</taxon>
        <taxon>rosids</taxon>
        <taxon>Vitales</taxon>
        <taxon>Vitaceae</taxon>
        <taxon>Viteae</taxon>
        <taxon>Vitis</taxon>
    </lineage>
</organism>
<protein>
    <recommendedName>
        <fullName evidence="3">Retrotransposon gag domain-containing protein</fullName>
    </recommendedName>
</protein>
<evidence type="ECO:0000313" key="1">
    <source>
        <dbReference type="EMBL" id="RVW43655.1"/>
    </source>
</evidence>